<keyword evidence="2" id="KW-1185">Reference proteome</keyword>
<gene>
    <name evidence="1" type="ORF">BJ138DRAFT_81647</name>
</gene>
<dbReference type="EMBL" id="MU267706">
    <property type="protein sequence ID" value="KAH7910626.1"/>
    <property type="molecule type" value="Genomic_DNA"/>
</dbReference>
<reference evidence="1" key="1">
    <citation type="journal article" date="2021" name="New Phytol.">
        <title>Evolutionary innovations through gain and loss of genes in the ectomycorrhizal Boletales.</title>
        <authorList>
            <person name="Wu G."/>
            <person name="Miyauchi S."/>
            <person name="Morin E."/>
            <person name="Kuo A."/>
            <person name="Drula E."/>
            <person name="Varga T."/>
            <person name="Kohler A."/>
            <person name="Feng B."/>
            <person name="Cao Y."/>
            <person name="Lipzen A."/>
            <person name="Daum C."/>
            <person name="Hundley H."/>
            <person name="Pangilinan J."/>
            <person name="Johnson J."/>
            <person name="Barry K."/>
            <person name="LaButti K."/>
            <person name="Ng V."/>
            <person name="Ahrendt S."/>
            <person name="Min B."/>
            <person name="Choi I.G."/>
            <person name="Park H."/>
            <person name="Plett J.M."/>
            <person name="Magnuson J."/>
            <person name="Spatafora J.W."/>
            <person name="Nagy L.G."/>
            <person name="Henrissat B."/>
            <person name="Grigoriev I.V."/>
            <person name="Yang Z.L."/>
            <person name="Xu J."/>
            <person name="Martin F.M."/>
        </authorList>
    </citation>
    <scope>NUCLEOTIDE SEQUENCE</scope>
    <source>
        <strain evidence="1">ATCC 28755</strain>
    </source>
</reference>
<dbReference type="Proteomes" id="UP000790377">
    <property type="component" value="Unassembled WGS sequence"/>
</dbReference>
<proteinExistence type="predicted"/>
<evidence type="ECO:0000313" key="2">
    <source>
        <dbReference type="Proteomes" id="UP000790377"/>
    </source>
</evidence>
<organism evidence="1 2">
    <name type="scientific">Hygrophoropsis aurantiaca</name>
    <dbReference type="NCBI Taxonomy" id="72124"/>
    <lineage>
        <taxon>Eukaryota</taxon>
        <taxon>Fungi</taxon>
        <taxon>Dikarya</taxon>
        <taxon>Basidiomycota</taxon>
        <taxon>Agaricomycotina</taxon>
        <taxon>Agaricomycetes</taxon>
        <taxon>Agaricomycetidae</taxon>
        <taxon>Boletales</taxon>
        <taxon>Coniophorineae</taxon>
        <taxon>Hygrophoropsidaceae</taxon>
        <taxon>Hygrophoropsis</taxon>
    </lineage>
</organism>
<sequence length="275" mass="31116">MSPRALHVSGKLKRSIPLCYGAHKSLRKLAISIVRGGSNALIYIEWRLVCINGALRLDYSLRITFNNPFIMSRLSQRLSILSGFSSLTSNSSNEEETLTVTEQFLPRRQNSVYGDVYAFQKSVQTECIYARLFLLSPFPCDVPPFAKSAAYLSSHSGSIRAEIYRLSGAENHFFRLYIFACGSNVSLTLPPLFRGIVSIDNHGQLMKKKRVQCARSFCDRMKRGFIRFDALALENDDEIYVQGAGRVSLQLMPEDGHANTGWTRSNRMRRILNMI</sequence>
<comment type="caution">
    <text evidence="1">The sequence shown here is derived from an EMBL/GenBank/DDBJ whole genome shotgun (WGS) entry which is preliminary data.</text>
</comment>
<protein>
    <submittedName>
        <fullName evidence="1">Uncharacterized protein</fullName>
    </submittedName>
</protein>
<accession>A0ACB8AAV9</accession>
<name>A0ACB8AAV9_9AGAM</name>
<evidence type="ECO:0000313" key="1">
    <source>
        <dbReference type="EMBL" id="KAH7910626.1"/>
    </source>
</evidence>